<protein>
    <recommendedName>
        <fullName evidence="4">Remorin family protein</fullName>
    </recommendedName>
</protein>
<organism evidence="2 3">
    <name type="scientific">Tripterygium wilfordii</name>
    <name type="common">Thunder God vine</name>
    <dbReference type="NCBI Taxonomy" id="458696"/>
    <lineage>
        <taxon>Eukaryota</taxon>
        <taxon>Viridiplantae</taxon>
        <taxon>Streptophyta</taxon>
        <taxon>Embryophyta</taxon>
        <taxon>Tracheophyta</taxon>
        <taxon>Spermatophyta</taxon>
        <taxon>Magnoliopsida</taxon>
        <taxon>eudicotyledons</taxon>
        <taxon>Gunneridae</taxon>
        <taxon>Pentapetalae</taxon>
        <taxon>rosids</taxon>
        <taxon>fabids</taxon>
        <taxon>Celastrales</taxon>
        <taxon>Celastraceae</taxon>
        <taxon>Tripterygium</taxon>
    </lineage>
</organism>
<dbReference type="PANTHER" id="PTHR31471">
    <property type="entry name" value="OS02G0116800 PROTEIN"/>
    <property type="match status" value="1"/>
</dbReference>
<keyword evidence="3" id="KW-1185">Reference proteome</keyword>
<feature type="region of interest" description="Disordered" evidence="1">
    <location>
        <begin position="90"/>
        <end position="112"/>
    </location>
</feature>
<sequence>MPELGFDDHSSARSSGFRARDASPDSVIFTLESNFFSSASASVDRCSFTSDAHDRDSFASEISLHLAAHDVHQHESSSGPVPYPNKAIHGRLPRKGYKAKGNNTDETAAGEDNDLNLHSARNSFSIALKECQERRSRSEAHLKNLDRQGPASLDLNNVAASSPRLGGMRRSSISSHRSGTFPSPGTPNYRHATVGMQKGWSSERVPLHTNGNRRQVGAAMLPLNNGRTLPSKWEDAERWIFSPVSGDGVVRQPLQTTQRRPKSKSGPLGPPGVAYYSMYSPAMPMFEGGNAGNFMAGSPFSEGVISADALAIHSGSHGVAFPMRTEPCMGRSISVHGCSEMLAQHSFHSQEERVDGVKNAATDISREASRRDMATQMSPGSSTHSSPKRNSPFVTSIPSALQIVEVQSIHSSKSEVRDVQVDERVTVTSWSKKQRPRILGKSSEMTDDWRKKDLDARSSSWDITETAKSISKYVAFICFHKTFGVRLGKHDTGQLCKLVGLSGLV</sequence>
<dbReference type="AlphaFoldDB" id="A0A7J7D2V1"/>
<feature type="compositionally biased region" description="Polar residues" evidence="1">
    <location>
        <begin position="375"/>
        <end position="392"/>
    </location>
</feature>
<feature type="region of interest" description="Disordered" evidence="1">
    <location>
        <begin position="142"/>
        <end position="188"/>
    </location>
</feature>
<evidence type="ECO:0000313" key="3">
    <source>
        <dbReference type="Proteomes" id="UP000593562"/>
    </source>
</evidence>
<comment type="caution">
    <text evidence="2">The sequence shown here is derived from an EMBL/GenBank/DDBJ whole genome shotgun (WGS) entry which is preliminary data.</text>
</comment>
<evidence type="ECO:0000313" key="2">
    <source>
        <dbReference type="EMBL" id="KAF5740674.1"/>
    </source>
</evidence>
<dbReference type="FunCoup" id="A0A7J7D2V1">
    <property type="interactions" value="1613"/>
</dbReference>
<feature type="compositionally biased region" description="Polar residues" evidence="1">
    <location>
        <begin position="171"/>
        <end position="183"/>
    </location>
</feature>
<dbReference type="Proteomes" id="UP000593562">
    <property type="component" value="Unassembled WGS sequence"/>
</dbReference>
<proteinExistence type="predicted"/>
<evidence type="ECO:0008006" key="4">
    <source>
        <dbReference type="Google" id="ProtNLM"/>
    </source>
</evidence>
<name>A0A7J7D2V1_TRIWF</name>
<gene>
    <name evidence="2" type="ORF">HS088_TW11G00751</name>
</gene>
<reference evidence="2 3" key="1">
    <citation type="journal article" date="2020" name="Nat. Commun.">
        <title>Genome of Tripterygium wilfordii and identification of cytochrome P450 involved in triptolide biosynthesis.</title>
        <authorList>
            <person name="Tu L."/>
            <person name="Su P."/>
            <person name="Zhang Z."/>
            <person name="Gao L."/>
            <person name="Wang J."/>
            <person name="Hu T."/>
            <person name="Zhou J."/>
            <person name="Zhang Y."/>
            <person name="Zhao Y."/>
            <person name="Liu Y."/>
            <person name="Song Y."/>
            <person name="Tong Y."/>
            <person name="Lu Y."/>
            <person name="Yang J."/>
            <person name="Xu C."/>
            <person name="Jia M."/>
            <person name="Peters R.J."/>
            <person name="Huang L."/>
            <person name="Gao W."/>
        </authorList>
    </citation>
    <scope>NUCLEOTIDE SEQUENCE [LARGE SCALE GENOMIC DNA]</scope>
    <source>
        <strain evidence="3">cv. XIE 37</strain>
        <tissue evidence="2">Leaf</tissue>
    </source>
</reference>
<evidence type="ECO:0000256" key="1">
    <source>
        <dbReference type="SAM" id="MobiDB-lite"/>
    </source>
</evidence>
<dbReference type="InParanoid" id="A0A7J7D2V1"/>
<feature type="region of interest" description="Disordered" evidence="1">
    <location>
        <begin position="366"/>
        <end position="392"/>
    </location>
</feature>
<dbReference type="PANTHER" id="PTHR31471:SF13">
    <property type="entry name" value="REMORIN FAMILY PROTEIN"/>
    <property type="match status" value="1"/>
</dbReference>
<dbReference type="EMBL" id="JAAARO010000011">
    <property type="protein sequence ID" value="KAF5740674.1"/>
    <property type="molecule type" value="Genomic_DNA"/>
</dbReference>
<accession>A0A7J7D2V1</accession>